<gene>
    <name evidence="3" type="ORF">AFUS01_LOCUS8616</name>
</gene>
<organism evidence="3 4">
    <name type="scientific">Allacma fusca</name>
    <dbReference type="NCBI Taxonomy" id="39272"/>
    <lineage>
        <taxon>Eukaryota</taxon>
        <taxon>Metazoa</taxon>
        <taxon>Ecdysozoa</taxon>
        <taxon>Arthropoda</taxon>
        <taxon>Hexapoda</taxon>
        <taxon>Collembola</taxon>
        <taxon>Symphypleona</taxon>
        <taxon>Sminthuridae</taxon>
        <taxon>Allacma</taxon>
    </lineage>
</organism>
<keyword evidence="4" id="KW-1185">Reference proteome</keyword>
<proteinExistence type="inferred from homology"/>
<dbReference type="InterPro" id="IPR010754">
    <property type="entry name" value="OPA3-like"/>
</dbReference>
<sequence>MVAAFPIVKLGALLIKQISKPLANLAKRRAKSSPFFRTYICMPPAQGCFKRDLYIPRTFQRFQSYEQQ</sequence>
<dbReference type="PANTHER" id="PTHR12499:SF0">
    <property type="entry name" value="OPTIC ATROPHY 3 PROTEIN"/>
    <property type="match status" value="1"/>
</dbReference>
<keyword evidence="2" id="KW-0175">Coiled coil</keyword>
<reference evidence="3" key="1">
    <citation type="submission" date="2021-06" db="EMBL/GenBank/DDBJ databases">
        <authorList>
            <person name="Hodson N. C."/>
            <person name="Mongue J. A."/>
            <person name="Jaron S. K."/>
        </authorList>
    </citation>
    <scope>NUCLEOTIDE SEQUENCE</scope>
</reference>
<comment type="similarity">
    <text evidence="1">Belongs to the OPA3 family.</text>
</comment>
<evidence type="ECO:0000256" key="2">
    <source>
        <dbReference type="ARBA" id="ARBA00023054"/>
    </source>
</evidence>
<dbReference type="PANTHER" id="PTHR12499">
    <property type="entry name" value="OPTIC ATROPHY 3 PROTEIN OPA3"/>
    <property type="match status" value="1"/>
</dbReference>
<evidence type="ECO:0000313" key="4">
    <source>
        <dbReference type="Proteomes" id="UP000708208"/>
    </source>
</evidence>
<dbReference type="GO" id="GO:0019216">
    <property type="term" value="P:regulation of lipid metabolic process"/>
    <property type="evidence" value="ECO:0007669"/>
    <property type="project" value="TreeGrafter"/>
</dbReference>
<name>A0A8J2NS69_9HEXA</name>
<dbReference type="GO" id="GO:0005739">
    <property type="term" value="C:mitochondrion"/>
    <property type="evidence" value="ECO:0007669"/>
    <property type="project" value="TreeGrafter"/>
</dbReference>
<dbReference type="EMBL" id="CAJVCH010060173">
    <property type="protein sequence ID" value="CAG7719283.1"/>
    <property type="molecule type" value="Genomic_DNA"/>
</dbReference>
<evidence type="ECO:0000313" key="3">
    <source>
        <dbReference type="EMBL" id="CAG7719283.1"/>
    </source>
</evidence>
<dbReference type="Proteomes" id="UP000708208">
    <property type="component" value="Unassembled WGS sequence"/>
</dbReference>
<dbReference type="OrthoDB" id="2129069at2759"/>
<protein>
    <submittedName>
        <fullName evidence="3">Uncharacterized protein</fullName>
    </submittedName>
</protein>
<dbReference type="Pfam" id="PF07047">
    <property type="entry name" value="OPA3"/>
    <property type="match status" value="1"/>
</dbReference>
<accession>A0A8J2NS69</accession>
<comment type="caution">
    <text evidence="3">The sequence shown here is derived from an EMBL/GenBank/DDBJ whole genome shotgun (WGS) entry which is preliminary data.</text>
</comment>
<dbReference type="AlphaFoldDB" id="A0A8J2NS69"/>
<evidence type="ECO:0000256" key="1">
    <source>
        <dbReference type="ARBA" id="ARBA00007584"/>
    </source>
</evidence>